<proteinExistence type="predicted"/>
<dbReference type="SMART" id="SM01321">
    <property type="entry name" value="Y1_Tnp"/>
    <property type="match status" value="1"/>
</dbReference>
<evidence type="ECO:0000313" key="2">
    <source>
        <dbReference type="EMBL" id="MDA8486828.1"/>
    </source>
</evidence>
<comment type="caution">
    <text evidence="2">The sequence shown here is derived from an EMBL/GenBank/DDBJ whole genome shotgun (WGS) entry which is preliminary data.</text>
</comment>
<protein>
    <submittedName>
        <fullName evidence="2">IS200/IS605 family transposase</fullName>
    </submittedName>
</protein>
<dbReference type="Pfam" id="PF01797">
    <property type="entry name" value="Y1_Tnp"/>
    <property type="match status" value="1"/>
</dbReference>
<dbReference type="InterPro" id="IPR002686">
    <property type="entry name" value="Transposase_17"/>
</dbReference>
<evidence type="ECO:0000259" key="1">
    <source>
        <dbReference type="SMART" id="SM01321"/>
    </source>
</evidence>
<keyword evidence="3" id="KW-1185">Reference proteome</keyword>
<dbReference type="EMBL" id="JANEWF010000071">
    <property type="protein sequence ID" value="MDA8486828.1"/>
    <property type="molecule type" value="Genomic_DNA"/>
</dbReference>
<sequence>MGCRVEELNVQVDHEHLLVRVPPKISVSQLMGTIKGKSALRVFTRFPHLKQKPYWDNHFWAKGYCVDTVGIDAEMIRKYVKYQ</sequence>
<dbReference type="PANTHER" id="PTHR33360:SF2">
    <property type="entry name" value="TRANSPOSASE FOR INSERTION SEQUENCE ELEMENT IS200"/>
    <property type="match status" value="1"/>
</dbReference>
<dbReference type="NCBIfam" id="NF033573">
    <property type="entry name" value="transpos_IS200"/>
    <property type="match status" value="1"/>
</dbReference>
<dbReference type="SUPFAM" id="SSF143422">
    <property type="entry name" value="Transposase IS200-like"/>
    <property type="match status" value="1"/>
</dbReference>
<organism evidence="2 3">
    <name type="scientific">Metapseudomonas resinovorans</name>
    <name type="common">Pseudomonas resinovorans</name>
    <dbReference type="NCBI Taxonomy" id="53412"/>
    <lineage>
        <taxon>Bacteria</taxon>
        <taxon>Pseudomonadati</taxon>
        <taxon>Pseudomonadota</taxon>
        <taxon>Gammaproteobacteria</taxon>
        <taxon>Pseudomonadales</taxon>
        <taxon>Pseudomonadaceae</taxon>
        <taxon>Metapseudomonas</taxon>
    </lineage>
</organism>
<accession>A0ABT4YD54</accession>
<gene>
    <name evidence="2" type="primary">tnpA</name>
    <name evidence="2" type="ORF">NNO07_27530</name>
</gene>
<dbReference type="InterPro" id="IPR036515">
    <property type="entry name" value="Transposase_17_sf"/>
</dbReference>
<dbReference type="PANTHER" id="PTHR33360">
    <property type="entry name" value="TRANSPOSASE FOR INSERTION SEQUENCE ELEMENT IS200"/>
    <property type="match status" value="1"/>
</dbReference>
<reference evidence="2 3" key="1">
    <citation type="submission" date="2022-07" db="EMBL/GenBank/DDBJ databases">
        <title>Genome Analysis of Selected Gammaproteobacteria from Nigerian Food snails.</title>
        <authorList>
            <person name="Okafor A.C."/>
        </authorList>
    </citation>
    <scope>NUCLEOTIDE SEQUENCE [LARGE SCALE GENOMIC DNA]</scope>
    <source>
        <strain evidence="2 3">Awg 2</strain>
    </source>
</reference>
<dbReference type="Gene3D" id="3.30.70.1290">
    <property type="entry name" value="Transposase IS200-like"/>
    <property type="match status" value="1"/>
</dbReference>
<dbReference type="Proteomes" id="UP001211689">
    <property type="component" value="Unassembled WGS sequence"/>
</dbReference>
<evidence type="ECO:0000313" key="3">
    <source>
        <dbReference type="Proteomes" id="UP001211689"/>
    </source>
</evidence>
<name>A0ABT4YD54_METRE</name>
<feature type="domain" description="Transposase IS200-like" evidence="1">
    <location>
        <begin position="1"/>
        <end position="83"/>
    </location>
</feature>